<dbReference type="PANTHER" id="PTHR46696">
    <property type="entry name" value="P450, PUTATIVE (EUROFUNG)-RELATED"/>
    <property type="match status" value="1"/>
</dbReference>
<evidence type="ECO:0000313" key="4">
    <source>
        <dbReference type="Proteomes" id="UP000642070"/>
    </source>
</evidence>
<reference evidence="3" key="2">
    <citation type="submission" date="2020-09" db="EMBL/GenBank/DDBJ databases">
        <authorList>
            <person name="Sun Q."/>
            <person name="Ohkuma M."/>
        </authorList>
    </citation>
    <scope>NUCLEOTIDE SEQUENCE</scope>
    <source>
        <strain evidence="3">JCM 19831</strain>
    </source>
</reference>
<dbReference type="GO" id="GO:0004497">
    <property type="term" value="F:monooxygenase activity"/>
    <property type="evidence" value="ECO:0007669"/>
    <property type="project" value="UniProtKB-KW"/>
</dbReference>
<dbReference type="EMBL" id="BMPI01000050">
    <property type="protein sequence ID" value="GGM64380.1"/>
    <property type="molecule type" value="Genomic_DNA"/>
</dbReference>
<dbReference type="InterPro" id="IPR036396">
    <property type="entry name" value="Cyt_P450_sf"/>
</dbReference>
<keyword evidence="4" id="KW-1185">Reference proteome</keyword>
<organism evidence="3 4">
    <name type="scientific">Dactylosporangium sucinum</name>
    <dbReference type="NCBI Taxonomy" id="1424081"/>
    <lineage>
        <taxon>Bacteria</taxon>
        <taxon>Bacillati</taxon>
        <taxon>Actinomycetota</taxon>
        <taxon>Actinomycetes</taxon>
        <taxon>Micromonosporales</taxon>
        <taxon>Micromonosporaceae</taxon>
        <taxon>Dactylosporangium</taxon>
    </lineage>
</organism>
<dbReference type="RefSeq" id="WP_190255014.1">
    <property type="nucleotide sequence ID" value="NZ_BMPI01000050.1"/>
</dbReference>
<dbReference type="Gene3D" id="1.10.630.10">
    <property type="entry name" value="Cytochrome P450"/>
    <property type="match status" value="1"/>
</dbReference>
<dbReference type="GO" id="GO:0005506">
    <property type="term" value="F:iron ion binding"/>
    <property type="evidence" value="ECO:0007669"/>
    <property type="project" value="InterPro"/>
</dbReference>
<proteinExistence type="inferred from homology"/>
<accession>A0A917U877</accession>
<evidence type="ECO:0000256" key="1">
    <source>
        <dbReference type="ARBA" id="ARBA00010617"/>
    </source>
</evidence>
<evidence type="ECO:0000256" key="2">
    <source>
        <dbReference type="RuleBase" id="RU000461"/>
    </source>
</evidence>
<dbReference type="InterPro" id="IPR002397">
    <property type="entry name" value="Cyt_P450_B"/>
</dbReference>
<keyword evidence="2" id="KW-0349">Heme</keyword>
<reference evidence="3" key="1">
    <citation type="journal article" date="2014" name="Int. J. Syst. Evol. Microbiol.">
        <title>Complete genome sequence of Corynebacterium casei LMG S-19264T (=DSM 44701T), isolated from a smear-ripened cheese.</title>
        <authorList>
            <consortium name="US DOE Joint Genome Institute (JGI-PGF)"/>
            <person name="Walter F."/>
            <person name="Albersmeier A."/>
            <person name="Kalinowski J."/>
            <person name="Ruckert C."/>
        </authorList>
    </citation>
    <scope>NUCLEOTIDE SEQUENCE</scope>
    <source>
        <strain evidence="3">JCM 19831</strain>
    </source>
</reference>
<gene>
    <name evidence="3" type="ORF">GCM10007977_077330</name>
</gene>
<dbReference type="GO" id="GO:0020037">
    <property type="term" value="F:heme binding"/>
    <property type="evidence" value="ECO:0007669"/>
    <property type="project" value="InterPro"/>
</dbReference>
<dbReference type="Pfam" id="PF00067">
    <property type="entry name" value="p450"/>
    <property type="match status" value="1"/>
</dbReference>
<dbReference type="PRINTS" id="PR00385">
    <property type="entry name" value="P450"/>
</dbReference>
<keyword evidence="2" id="KW-0560">Oxidoreductase</keyword>
<name>A0A917U877_9ACTN</name>
<dbReference type="InterPro" id="IPR017972">
    <property type="entry name" value="Cyt_P450_CS"/>
</dbReference>
<dbReference type="AlphaFoldDB" id="A0A917U877"/>
<keyword evidence="2" id="KW-0408">Iron</keyword>
<dbReference type="GO" id="GO:0016705">
    <property type="term" value="F:oxidoreductase activity, acting on paired donors, with incorporation or reduction of molecular oxygen"/>
    <property type="evidence" value="ECO:0007669"/>
    <property type="project" value="InterPro"/>
</dbReference>
<dbReference type="InterPro" id="IPR001128">
    <property type="entry name" value="Cyt_P450"/>
</dbReference>
<dbReference type="SUPFAM" id="SSF48264">
    <property type="entry name" value="Cytochrome P450"/>
    <property type="match status" value="1"/>
</dbReference>
<sequence length="408" mass="44717">MSIATAAVPLEGAGLPELDLRSERYAADPKGVLAEALAAGPMAVSKRGVELLSYELISQAFLSEHLDTAGPEHYTKLGAGPNLLRWVDNGLLSTMARARHDPIRRLLLQALNFRNVEAQRSFVNATAQRMARPWLGKGEVDLVAEFTEYYPINVLTEMIGIPREDIPGFAEAAHELHLLAAVPMAPGLPRVEHALAELESYVRDLLDKRRAKPQDDFVSALLAAQQDQQRLTEAELVGNLVNLIFAGMGTTTKQLASAVADIVAAGEWEHLAAHPDLIGPAINESLRFSPVTQFVVRIAQDDFEFNGVAFPRGTRLLLNLLAASRDPEKFPGPDVFDLGRVVDDSRLPFGWGVHRCLGQPLARLLMEEGLRVMLANLTDVVVVERDRGPHPAEMLGGPTKLLLTFRHR</sequence>
<evidence type="ECO:0008006" key="5">
    <source>
        <dbReference type="Google" id="ProtNLM"/>
    </source>
</evidence>
<keyword evidence="2" id="KW-0479">Metal-binding</keyword>
<comment type="similarity">
    <text evidence="1 2">Belongs to the cytochrome P450 family.</text>
</comment>
<protein>
    <recommendedName>
        <fullName evidence="5">Cytochrome P450</fullName>
    </recommendedName>
</protein>
<evidence type="ECO:0000313" key="3">
    <source>
        <dbReference type="EMBL" id="GGM64380.1"/>
    </source>
</evidence>
<dbReference type="PANTHER" id="PTHR46696:SF6">
    <property type="entry name" value="P450, PUTATIVE (EUROFUNG)-RELATED"/>
    <property type="match status" value="1"/>
</dbReference>
<dbReference type="Proteomes" id="UP000642070">
    <property type="component" value="Unassembled WGS sequence"/>
</dbReference>
<keyword evidence="2" id="KW-0503">Monooxygenase</keyword>
<comment type="caution">
    <text evidence="3">The sequence shown here is derived from an EMBL/GenBank/DDBJ whole genome shotgun (WGS) entry which is preliminary data.</text>
</comment>
<dbReference type="PRINTS" id="PR00359">
    <property type="entry name" value="BP450"/>
</dbReference>
<dbReference type="PROSITE" id="PS00086">
    <property type="entry name" value="CYTOCHROME_P450"/>
    <property type="match status" value="1"/>
</dbReference>